<dbReference type="AlphaFoldDB" id="A0A931AWH6"/>
<sequence length="226" mass="25450">MEMLKTAILLIKKDIQLEKNTGQLSGAILLFALLAGTIFSMAFLPGQNQLQNFFPGIYWFTQIFAVMLVLNRSFIRDTENSCQTAILMAPISREMLLLARIFANYLLFLLLSVIISPVLFILFDAIPISGPFWLLPIVLLVNYGLASTGSLLAALATSTRISDILLPVLLLPVLIPLILAAIETTRVLYFSQLDYNQLYFWLLFMLIYNIISTLISYLLAPYLMTE</sequence>
<accession>A0A931AWH6</accession>
<evidence type="ECO:0000256" key="3">
    <source>
        <dbReference type="ARBA" id="ARBA00022692"/>
    </source>
</evidence>
<proteinExistence type="inferred from homology"/>
<evidence type="ECO:0000256" key="4">
    <source>
        <dbReference type="ARBA" id="ARBA00022989"/>
    </source>
</evidence>
<comment type="caution">
    <text evidence="7">The sequence shown here is derived from an EMBL/GenBank/DDBJ whole genome shotgun (WGS) entry which is preliminary data.</text>
</comment>
<dbReference type="Proteomes" id="UP000621436">
    <property type="component" value="Unassembled WGS sequence"/>
</dbReference>
<name>A0A931AWH6_9FIRM</name>
<dbReference type="GO" id="GO:0017004">
    <property type="term" value="P:cytochrome complex assembly"/>
    <property type="evidence" value="ECO:0007669"/>
    <property type="project" value="InterPro"/>
</dbReference>
<feature type="transmembrane region" description="Helical" evidence="6">
    <location>
        <begin position="96"/>
        <end position="121"/>
    </location>
</feature>
<dbReference type="GO" id="GO:0016020">
    <property type="term" value="C:membrane"/>
    <property type="evidence" value="ECO:0007669"/>
    <property type="project" value="UniProtKB-SubCell"/>
</dbReference>
<evidence type="ECO:0000256" key="6">
    <source>
        <dbReference type="SAM" id="Phobius"/>
    </source>
</evidence>
<feature type="transmembrane region" description="Helical" evidence="6">
    <location>
        <begin position="164"/>
        <end position="182"/>
    </location>
</feature>
<reference evidence="7" key="1">
    <citation type="submission" date="2020-11" db="EMBL/GenBank/DDBJ databases">
        <title>Halonatronomonas betainensis gen. nov., sp. nov. a novel haloalkaliphilic representative of the family Halanaerobiacae capable of betaine degradation.</title>
        <authorList>
            <person name="Boltyanskaya Y."/>
            <person name="Kevbrin V."/>
            <person name="Detkova E."/>
            <person name="Grouzdev D.S."/>
            <person name="Koziaeva V."/>
            <person name="Zhilina T."/>
        </authorList>
    </citation>
    <scope>NUCLEOTIDE SEQUENCE</scope>
    <source>
        <strain evidence="7">Z-7014</strain>
    </source>
</reference>
<keyword evidence="4 6" id="KW-1133">Transmembrane helix</keyword>
<dbReference type="RefSeq" id="WP_270454814.1">
    <property type="nucleotide sequence ID" value="NZ_JADPIE010000007.1"/>
</dbReference>
<feature type="transmembrane region" description="Helical" evidence="6">
    <location>
        <begin position="198"/>
        <end position="220"/>
    </location>
</feature>
<dbReference type="InterPro" id="IPR003544">
    <property type="entry name" value="Cyt_c_biogenesis_CcmB"/>
</dbReference>
<keyword evidence="3 6" id="KW-0812">Transmembrane</keyword>
<evidence type="ECO:0000313" key="8">
    <source>
        <dbReference type="Proteomes" id="UP000621436"/>
    </source>
</evidence>
<dbReference type="EMBL" id="JADPIE010000007">
    <property type="protein sequence ID" value="MBF8437795.1"/>
    <property type="molecule type" value="Genomic_DNA"/>
</dbReference>
<feature type="transmembrane region" description="Helical" evidence="6">
    <location>
        <begin position="21"/>
        <end position="44"/>
    </location>
</feature>
<dbReference type="GO" id="GO:0015232">
    <property type="term" value="F:heme transmembrane transporter activity"/>
    <property type="evidence" value="ECO:0007669"/>
    <property type="project" value="InterPro"/>
</dbReference>
<dbReference type="Pfam" id="PF03379">
    <property type="entry name" value="CcmB"/>
    <property type="match status" value="1"/>
</dbReference>
<protein>
    <submittedName>
        <fullName evidence="7">Heme exporter protein CcmB</fullName>
    </submittedName>
</protein>
<gene>
    <name evidence="7" type="ORF">I0Q91_11925</name>
</gene>
<comment type="subcellular location">
    <subcellularLocation>
        <location evidence="1">Membrane</location>
        <topology evidence="1">Multi-pass membrane protein</topology>
    </subcellularLocation>
</comment>
<dbReference type="PRINTS" id="PR01414">
    <property type="entry name" value="CCMBBIOGNSIS"/>
</dbReference>
<feature type="transmembrane region" description="Helical" evidence="6">
    <location>
        <begin position="133"/>
        <end position="157"/>
    </location>
</feature>
<feature type="transmembrane region" description="Helical" evidence="6">
    <location>
        <begin position="56"/>
        <end position="75"/>
    </location>
</feature>
<evidence type="ECO:0000256" key="5">
    <source>
        <dbReference type="ARBA" id="ARBA00023136"/>
    </source>
</evidence>
<evidence type="ECO:0000313" key="7">
    <source>
        <dbReference type="EMBL" id="MBF8437795.1"/>
    </source>
</evidence>
<keyword evidence="5 6" id="KW-0472">Membrane</keyword>
<comment type="similarity">
    <text evidence="2">Belongs to the CcmB/CycW/HelB family.</text>
</comment>
<keyword evidence="8" id="KW-1185">Reference proteome</keyword>
<evidence type="ECO:0000256" key="2">
    <source>
        <dbReference type="ARBA" id="ARBA00010544"/>
    </source>
</evidence>
<evidence type="ECO:0000256" key="1">
    <source>
        <dbReference type="ARBA" id="ARBA00004141"/>
    </source>
</evidence>
<organism evidence="7 8">
    <name type="scientific">Halonatronomonas betaini</name>
    <dbReference type="NCBI Taxonomy" id="2778430"/>
    <lineage>
        <taxon>Bacteria</taxon>
        <taxon>Bacillati</taxon>
        <taxon>Bacillota</taxon>
        <taxon>Clostridia</taxon>
        <taxon>Halanaerobiales</taxon>
        <taxon>Halarsenatibacteraceae</taxon>
        <taxon>Halonatronomonas</taxon>
    </lineage>
</organism>